<dbReference type="Proteomes" id="UP001202674">
    <property type="component" value="Unassembled WGS sequence"/>
</dbReference>
<organism evidence="1 2">
    <name type="scientific">Natranaeroarchaeum aerophilus</name>
    <dbReference type="NCBI Taxonomy" id="2917711"/>
    <lineage>
        <taxon>Archaea</taxon>
        <taxon>Methanobacteriati</taxon>
        <taxon>Methanobacteriota</taxon>
        <taxon>Stenosarchaea group</taxon>
        <taxon>Halobacteria</taxon>
        <taxon>Halobacteriales</taxon>
        <taxon>Natronoarchaeaceae</taxon>
        <taxon>Natranaeroarchaeum</taxon>
    </lineage>
</organism>
<evidence type="ECO:0000313" key="1">
    <source>
        <dbReference type="EMBL" id="MCL9812047.1"/>
    </source>
</evidence>
<keyword evidence="2" id="KW-1185">Reference proteome</keyword>
<accession>A0AAE3FL85</accession>
<dbReference type="AlphaFoldDB" id="A0AAE3FL85"/>
<dbReference type="EMBL" id="JAKRVY010000001">
    <property type="protein sequence ID" value="MCL9812047.1"/>
    <property type="molecule type" value="Genomic_DNA"/>
</dbReference>
<protein>
    <submittedName>
        <fullName evidence="1">Uncharacterized protein</fullName>
    </submittedName>
</protein>
<evidence type="ECO:0000313" key="2">
    <source>
        <dbReference type="Proteomes" id="UP001202674"/>
    </source>
</evidence>
<reference evidence="1 2" key="1">
    <citation type="journal article" date="2022" name="Syst. Appl. Microbiol.">
        <title>Natronocalculus amylovorans gen. nov., sp. nov., and Natranaeroarchaeum aerophilus sp. nov., dominant culturable amylolytic natronoarchaea from hypersaline soda lakes in southwestern Siberia.</title>
        <authorList>
            <person name="Sorokin D.Y."/>
            <person name="Elcheninov A.G."/>
            <person name="Khizhniak T.V."/>
            <person name="Koenen M."/>
            <person name="Bale N.J."/>
            <person name="Damste J.S.S."/>
            <person name="Kublanov I.V."/>
        </authorList>
    </citation>
    <scope>NUCLEOTIDE SEQUENCE [LARGE SCALE GENOMIC DNA]</scope>
    <source>
        <strain evidence="1 2">AArc-St1-1</strain>
    </source>
</reference>
<proteinExistence type="predicted"/>
<comment type="caution">
    <text evidence="1">The sequence shown here is derived from an EMBL/GenBank/DDBJ whole genome shotgun (WGS) entry which is preliminary data.</text>
</comment>
<gene>
    <name evidence="1" type="ORF">AArcSt11_00075</name>
</gene>
<sequence length="81" mass="8823">MPLDQGLITINANMIAHVKQQTGGAAISMMPQEGVELEIDPDPQLEREADEMAAQALSGEEPLVVNRMGIDGNQRFTADRF</sequence>
<name>A0AAE3FL85_9EURY</name>